<comment type="subcellular location">
    <subcellularLocation>
        <location evidence="1">Cell membrane</location>
        <topology evidence="1">Multi-pass membrane protein</topology>
    </subcellularLocation>
</comment>
<dbReference type="InterPro" id="IPR007140">
    <property type="entry name" value="DUF350"/>
</dbReference>
<protein>
    <submittedName>
        <fullName evidence="8">Uncharacterized protein DUF350</fullName>
    </submittedName>
</protein>
<keyword evidence="4 7" id="KW-0812">Transmembrane</keyword>
<dbReference type="EMBL" id="REFC01000011">
    <property type="protein sequence ID" value="RMA66350.1"/>
    <property type="molecule type" value="Genomic_DNA"/>
</dbReference>
<feature type="transmembrane region" description="Helical" evidence="7">
    <location>
        <begin position="135"/>
        <end position="162"/>
    </location>
</feature>
<name>A0A3L9Z2I8_9FLAO</name>
<evidence type="ECO:0000256" key="4">
    <source>
        <dbReference type="ARBA" id="ARBA00022692"/>
    </source>
</evidence>
<dbReference type="OrthoDB" id="1443254at2"/>
<sequence>MNTQLFTLALLEIIISIIATVVILFISYKILKLLFFKKDDLTHDNLAVTIFISGVILSTGIILSEILPSITNVIRIAATHEETINAMSIVKYSGLYLFIGFVAAILINAAVFLLFSMLTKRVNEFREIQQNNTSVAILVVAILISITLIIKDGIALLVSSMVPYPEVTNYL</sequence>
<dbReference type="AlphaFoldDB" id="A0A3L9Z2I8"/>
<dbReference type="GO" id="GO:0005886">
    <property type="term" value="C:plasma membrane"/>
    <property type="evidence" value="ECO:0007669"/>
    <property type="project" value="UniProtKB-SubCell"/>
</dbReference>
<evidence type="ECO:0000256" key="6">
    <source>
        <dbReference type="ARBA" id="ARBA00023136"/>
    </source>
</evidence>
<dbReference type="Pfam" id="PF03994">
    <property type="entry name" value="DUF350"/>
    <property type="match status" value="1"/>
</dbReference>
<organism evidence="8 9">
    <name type="scientific">Ulvibacter antarcticus</name>
    <dbReference type="NCBI Taxonomy" id="442714"/>
    <lineage>
        <taxon>Bacteria</taxon>
        <taxon>Pseudomonadati</taxon>
        <taxon>Bacteroidota</taxon>
        <taxon>Flavobacteriia</taxon>
        <taxon>Flavobacteriales</taxon>
        <taxon>Flavobacteriaceae</taxon>
        <taxon>Ulvibacter</taxon>
    </lineage>
</organism>
<gene>
    <name evidence="8" type="ORF">BXY75_0772</name>
</gene>
<keyword evidence="6 7" id="KW-0472">Membrane</keyword>
<comment type="caution">
    <text evidence="8">The sequence shown here is derived from an EMBL/GenBank/DDBJ whole genome shotgun (WGS) entry which is preliminary data.</text>
</comment>
<keyword evidence="3" id="KW-1003">Cell membrane</keyword>
<proteinExistence type="inferred from homology"/>
<feature type="transmembrane region" description="Helical" evidence="7">
    <location>
        <begin position="6"/>
        <end position="26"/>
    </location>
</feature>
<dbReference type="Proteomes" id="UP000271339">
    <property type="component" value="Unassembled WGS sequence"/>
</dbReference>
<evidence type="ECO:0000256" key="7">
    <source>
        <dbReference type="SAM" id="Phobius"/>
    </source>
</evidence>
<dbReference type="RefSeq" id="WP_121906348.1">
    <property type="nucleotide sequence ID" value="NZ_REFC01000011.1"/>
</dbReference>
<accession>A0A3L9Z2I8</accession>
<evidence type="ECO:0000313" key="9">
    <source>
        <dbReference type="Proteomes" id="UP000271339"/>
    </source>
</evidence>
<comment type="similarity">
    <text evidence="2">Belongs to the UPF0719 family.</text>
</comment>
<keyword evidence="5 7" id="KW-1133">Transmembrane helix</keyword>
<evidence type="ECO:0000256" key="3">
    <source>
        <dbReference type="ARBA" id="ARBA00022475"/>
    </source>
</evidence>
<feature type="transmembrane region" description="Helical" evidence="7">
    <location>
        <begin position="95"/>
        <end position="115"/>
    </location>
</feature>
<feature type="transmembrane region" description="Helical" evidence="7">
    <location>
        <begin position="46"/>
        <end position="63"/>
    </location>
</feature>
<evidence type="ECO:0000256" key="5">
    <source>
        <dbReference type="ARBA" id="ARBA00022989"/>
    </source>
</evidence>
<evidence type="ECO:0000256" key="2">
    <source>
        <dbReference type="ARBA" id="ARBA00005779"/>
    </source>
</evidence>
<keyword evidence="9" id="KW-1185">Reference proteome</keyword>
<reference evidence="8 9" key="1">
    <citation type="submission" date="2018-10" db="EMBL/GenBank/DDBJ databases">
        <title>Genomic Encyclopedia of Archaeal and Bacterial Type Strains, Phase II (KMG-II): from individual species to whole genera.</title>
        <authorList>
            <person name="Goeker M."/>
        </authorList>
    </citation>
    <scope>NUCLEOTIDE SEQUENCE [LARGE SCALE GENOMIC DNA]</scope>
    <source>
        <strain evidence="8 9">DSM 23424</strain>
    </source>
</reference>
<evidence type="ECO:0000256" key="1">
    <source>
        <dbReference type="ARBA" id="ARBA00004651"/>
    </source>
</evidence>
<evidence type="ECO:0000313" key="8">
    <source>
        <dbReference type="EMBL" id="RMA66350.1"/>
    </source>
</evidence>